<feature type="region of interest" description="Disordered" evidence="1">
    <location>
        <begin position="379"/>
        <end position="401"/>
    </location>
</feature>
<dbReference type="PROSITE" id="PS50222">
    <property type="entry name" value="EF_HAND_2"/>
    <property type="match status" value="1"/>
</dbReference>
<dbReference type="OMA" id="QCCDVEN"/>
<feature type="region of interest" description="Disordered" evidence="1">
    <location>
        <begin position="849"/>
        <end position="870"/>
    </location>
</feature>
<dbReference type="Proteomes" id="UP000037069">
    <property type="component" value="Unassembled WGS sequence"/>
</dbReference>
<evidence type="ECO:0000313" key="4">
    <source>
        <dbReference type="EMBL" id="KNC34135.1"/>
    </source>
</evidence>
<dbReference type="CDD" id="cd00052">
    <property type="entry name" value="EH"/>
    <property type="match status" value="1"/>
</dbReference>
<gene>
    <name evidence="4" type="ORF">FF38_08304</name>
</gene>
<dbReference type="InterPro" id="IPR000261">
    <property type="entry name" value="EH_dom"/>
</dbReference>
<feature type="compositionally biased region" description="Polar residues" evidence="1">
    <location>
        <begin position="157"/>
        <end position="183"/>
    </location>
</feature>
<dbReference type="Gene3D" id="1.10.238.10">
    <property type="entry name" value="EF-hand"/>
    <property type="match status" value="2"/>
</dbReference>
<dbReference type="PROSITE" id="PS50031">
    <property type="entry name" value="EH"/>
    <property type="match status" value="1"/>
</dbReference>
<dbReference type="GO" id="GO:0005509">
    <property type="term" value="F:calcium ion binding"/>
    <property type="evidence" value="ECO:0007669"/>
    <property type="project" value="InterPro"/>
</dbReference>
<reference evidence="4 5" key="1">
    <citation type="journal article" date="2015" name="Nat. Commun.">
        <title>Lucilia cuprina genome unlocks parasitic fly biology to underpin future interventions.</title>
        <authorList>
            <person name="Anstead C.A."/>
            <person name="Korhonen P.K."/>
            <person name="Young N.D."/>
            <person name="Hall R.S."/>
            <person name="Jex A.R."/>
            <person name="Murali S.C."/>
            <person name="Hughes D.S."/>
            <person name="Lee S.F."/>
            <person name="Perry T."/>
            <person name="Stroehlein A.J."/>
            <person name="Ansell B.R."/>
            <person name="Breugelmans B."/>
            <person name="Hofmann A."/>
            <person name="Qu J."/>
            <person name="Dugan S."/>
            <person name="Lee S.L."/>
            <person name="Chao H."/>
            <person name="Dinh H."/>
            <person name="Han Y."/>
            <person name="Doddapaneni H.V."/>
            <person name="Worley K.C."/>
            <person name="Muzny D.M."/>
            <person name="Ioannidis P."/>
            <person name="Waterhouse R.M."/>
            <person name="Zdobnov E.M."/>
            <person name="James P.J."/>
            <person name="Bagnall N.H."/>
            <person name="Kotze A.C."/>
            <person name="Gibbs R.A."/>
            <person name="Richards S."/>
            <person name="Batterham P."/>
            <person name="Gasser R.B."/>
        </authorList>
    </citation>
    <scope>NUCLEOTIDE SEQUENCE [LARGE SCALE GENOMIC DNA]</scope>
    <source>
        <strain evidence="4 5">LS</strain>
        <tissue evidence="4">Full body</tissue>
    </source>
</reference>
<feature type="compositionally biased region" description="Low complexity" evidence="1">
    <location>
        <begin position="219"/>
        <end position="230"/>
    </location>
</feature>
<dbReference type="EMBL" id="JRES01000096">
    <property type="protein sequence ID" value="KNC34135.1"/>
    <property type="molecule type" value="Genomic_DNA"/>
</dbReference>
<feature type="domain" description="EF-hand" evidence="3">
    <location>
        <begin position="317"/>
        <end position="352"/>
    </location>
</feature>
<feature type="non-terminal residue" evidence="4">
    <location>
        <position position="1"/>
    </location>
</feature>
<evidence type="ECO:0000259" key="3">
    <source>
        <dbReference type="PROSITE" id="PS50222"/>
    </source>
</evidence>
<evidence type="ECO:0000313" key="5">
    <source>
        <dbReference type="Proteomes" id="UP000037069"/>
    </source>
</evidence>
<dbReference type="InterPro" id="IPR002048">
    <property type="entry name" value="EF_hand_dom"/>
</dbReference>
<keyword evidence="5" id="KW-1185">Reference proteome</keyword>
<proteinExistence type="predicted"/>
<comment type="caution">
    <text evidence="4">The sequence shown here is derived from an EMBL/GenBank/DDBJ whole genome shotgun (WGS) entry which is preliminary data.</text>
</comment>
<feature type="compositionally biased region" description="Polar residues" evidence="1">
    <location>
        <begin position="852"/>
        <end position="866"/>
    </location>
</feature>
<dbReference type="GO" id="GO:0006897">
    <property type="term" value="P:endocytosis"/>
    <property type="evidence" value="ECO:0007669"/>
    <property type="project" value="TreeGrafter"/>
</dbReference>
<feature type="domain" description="EH" evidence="2">
    <location>
        <begin position="284"/>
        <end position="373"/>
    </location>
</feature>
<feature type="region of interest" description="Disordered" evidence="1">
    <location>
        <begin position="157"/>
        <end position="235"/>
    </location>
</feature>
<dbReference type="GO" id="GO:0005886">
    <property type="term" value="C:plasma membrane"/>
    <property type="evidence" value="ECO:0007669"/>
    <property type="project" value="TreeGrafter"/>
</dbReference>
<dbReference type="STRING" id="7375.A0A0L0CP72"/>
<dbReference type="GO" id="GO:0016197">
    <property type="term" value="P:endosomal transport"/>
    <property type="evidence" value="ECO:0007669"/>
    <property type="project" value="TreeGrafter"/>
</dbReference>
<organism evidence="4 5">
    <name type="scientific">Lucilia cuprina</name>
    <name type="common">Green bottle fly</name>
    <name type="synonym">Australian sheep blowfly</name>
    <dbReference type="NCBI Taxonomy" id="7375"/>
    <lineage>
        <taxon>Eukaryota</taxon>
        <taxon>Metazoa</taxon>
        <taxon>Ecdysozoa</taxon>
        <taxon>Arthropoda</taxon>
        <taxon>Hexapoda</taxon>
        <taxon>Insecta</taxon>
        <taxon>Pterygota</taxon>
        <taxon>Neoptera</taxon>
        <taxon>Endopterygota</taxon>
        <taxon>Diptera</taxon>
        <taxon>Brachycera</taxon>
        <taxon>Muscomorpha</taxon>
        <taxon>Oestroidea</taxon>
        <taxon>Calliphoridae</taxon>
        <taxon>Luciliinae</taxon>
        <taxon>Lucilia</taxon>
    </lineage>
</organism>
<accession>A0A0L0CP72</accession>
<name>A0A0L0CP72_LUCCU</name>
<dbReference type="InterPro" id="IPR011992">
    <property type="entry name" value="EF-hand-dom_pair"/>
</dbReference>
<protein>
    <recommendedName>
        <fullName evidence="6">RalBP1-associated Eps domain-containing protein 1</fullName>
    </recommendedName>
</protein>
<feature type="compositionally biased region" description="Low complexity" evidence="1">
    <location>
        <begin position="640"/>
        <end position="653"/>
    </location>
</feature>
<evidence type="ECO:0000259" key="2">
    <source>
        <dbReference type="PROSITE" id="PS50031"/>
    </source>
</evidence>
<sequence length="1024" mass="110016">QTPSSRLTVSMEEVSLTETESRYYGDLFLCCDEEKTGKIPMLKASELYRSANLSNEKILEITSLAGIPDTALHVSRVQFYSCLKLIAAHQASMPLRQELIAASVQLPLPRFSWTESSSNKMEMANTYQQHHHTIPPPPVTDRRNSLKRLYEWSDSNALGSRRNSSATHQPEISAVNSDVPSTDSEVEQGESSCGGEEGVAGVSGHNKHHRRGVSPEAWSTNSDSPTPTNSVAERPWAKETLWHGLLGDEHRQLLGTEEESSDRHSSDDENETDLETVYQITPEQREYYFKQFKAVQHDPNGLLSGQVARVFFEKSRIPVEELRHIWQLCDVTRDGALSLAEFTAAMHLVVLRRNNIPLPATLPVCLHPNVLQHTALGGSQMTSQADPPEADLLHLDDDDEEDNTDNTIIGVNATINAAVAVGANVGVNVVGNSGGRGLNENNVMNISTLSTSSQASVSSRQGSNAITTNSKSLTPPPLPLKLHSISNSPKVSPPPLPLKLQSISNSPTGGGVNASTSSPTSNMWAKDVQPNQWTIAPLAEATEVTAPTSSPPPIMWAKDVQPNKWTKFNESPTSNVSSPGPKPVNFDMQRTAQAVVSDPQILHPVPLRVTPVAGGVITSTEKHNNDVSDGAGACVRESSPKSSSISSSNSHGSGVAGITQPHRDSLQNNDLRAIQRPQAKKLPIKNIGAIPPPPQREPITTGNIPNTIVDHDALGGIGSGHVNNNLSVSMLVNKKDPPPLPPPRPHRHGRSSSLDLNKFKIGTPSGPQPEIIAQASFDLQTSTGFADFTHFTDGNIGTGFNDIQPQQMHSLPPQNLAGRNIQTASGALPPTRLSLQSNQRVSAFEVYRKPNTPRNSQSPTSLTANASGVPPIGPAPTPFGSVAATAMTTATALPNSELYEKRVNAISETLRHVSFKQEHNNNNMTEVLRHLREQNNLLLRLCNDLSDELLTVQTRKEEMRLKLETTSSASNTSNDGSTLQNVAAPTMAAVGHTGGVVRTGSSISAPVTANITGGSGSSGVHSNV</sequence>
<dbReference type="GO" id="GO:0005737">
    <property type="term" value="C:cytoplasm"/>
    <property type="evidence" value="ECO:0007669"/>
    <property type="project" value="TreeGrafter"/>
</dbReference>
<feature type="region of interest" description="Disordered" evidence="1">
    <location>
        <begin position="620"/>
        <end position="663"/>
    </location>
</feature>
<dbReference type="SUPFAM" id="SSF47473">
    <property type="entry name" value="EF-hand"/>
    <property type="match status" value="2"/>
</dbReference>
<feature type="region of interest" description="Disordered" evidence="1">
    <location>
        <begin position="452"/>
        <end position="480"/>
    </location>
</feature>
<dbReference type="PANTHER" id="PTHR11216">
    <property type="entry name" value="EH DOMAIN"/>
    <property type="match status" value="1"/>
</dbReference>
<evidence type="ECO:0008006" key="6">
    <source>
        <dbReference type="Google" id="ProtNLM"/>
    </source>
</evidence>
<feature type="compositionally biased region" description="Low complexity" evidence="1">
    <location>
        <begin position="452"/>
        <end position="463"/>
    </location>
</feature>
<dbReference type="SMART" id="SM00027">
    <property type="entry name" value="EH"/>
    <property type="match status" value="1"/>
</dbReference>
<dbReference type="Pfam" id="PF12763">
    <property type="entry name" value="EH"/>
    <property type="match status" value="1"/>
</dbReference>
<dbReference type="AlphaFoldDB" id="A0A0L0CP72"/>
<dbReference type="OrthoDB" id="10045710at2759"/>
<evidence type="ECO:0000256" key="1">
    <source>
        <dbReference type="SAM" id="MobiDB-lite"/>
    </source>
</evidence>
<feature type="region of interest" description="Disordered" evidence="1">
    <location>
        <begin position="731"/>
        <end position="757"/>
    </location>
</feature>
<feature type="compositionally biased region" description="Low complexity" evidence="1">
    <location>
        <begin position="189"/>
        <end position="204"/>
    </location>
</feature>
<dbReference type="PANTHER" id="PTHR11216:SF174">
    <property type="entry name" value="GH06923P"/>
    <property type="match status" value="1"/>
</dbReference>
<feature type="region of interest" description="Disordered" evidence="1">
    <location>
        <begin position="676"/>
        <end position="706"/>
    </location>
</feature>